<evidence type="ECO:0000256" key="2">
    <source>
        <dbReference type="ARBA" id="ARBA00022723"/>
    </source>
</evidence>
<dbReference type="SUPFAM" id="SSF102114">
    <property type="entry name" value="Radical SAM enzymes"/>
    <property type="match status" value="1"/>
</dbReference>
<dbReference type="CDD" id="cd01335">
    <property type="entry name" value="Radical_SAM"/>
    <property type="match status" value="1"/>
</dbReference>
<dbReference type="InterPro" id="IPR023867">
    <property type="entry name" value="Sulphatase_maturase_rSAM"/>
</dbReference>
<dbReference type="GO" id="GO:0016491">
    <property type="term" value="F:oxidoreductase activity"/>
    <property type="evidence" value="ECO:0007669"/>
    <property type="project" value="InterPro"/>
</dbReference>
<dbReference type="SFLD" id="SFLDS00029">
    <property type="entry name" value="Radical_SAM"/>
    <property type="match status" value="1"/>
</dbReference>
<keyword evidence="2" id="KW-0479">Metal-binding</keyword>
<organism evidence="6 7">
    <name type="scientific">Nocardiopsis alba</name>
    <dbReference type="NCBI Taxonomy" id="53437"/>
    <lineage>
        <taxon>Bacteria</taxon>
        <taxon>Bacillati</taxon>
        <taxon>Actinomycetota</taxon>
        <taxon>Actinomycetes</taxon>
        <taxon>Streptosporangiales</taxon>
        <taxon>Nocardiopsidaceae</taxon>
        <taxon>Nocardiopsis</taxon>
    </lineage>
</organism>
<dbReference type="NCBIfam" id="NF041718">
    <property type="entry name" value="rSAM_phane_AMC"/>
    <property type="match status" value="1"/>
</dbReference>
<dbReference type="EMBL" id="WWHY01000001">
    <property type="protein sequence ID" value="MYR33055.1"/>
    <property type="molecule type" value="Genomic_DNA"/>
</dbReference>
<evidence type="ECO:0000256" key="4">
    <source>
        <dbReference type="ARBA" id="ARBA00023014"/>
    </source>
</evidence>
<accession>A0A7K2ITF0</accession>
<name>A0A7K2ITF0_9ACTN</name>
<evidence type="ECO:0000313" key="6">
    <source>
        <dbReference type="EMBL" id="MYR33055.1"/>
    </source>
</evidence>
<keyword evidence="3" id="KW-0408">Iron</keyword>
<dbReference type="SFLD" id="SFLDG01386">
    <property type="entry name" value="main_SPASM_domain-containing"/>
    <property type="match status" value="1"/>
</dbReference>
<comment type="caution">
    <text evidence="6">The sequence shown here is derived from an EMBL/GenBank/DDBJ whole genome shotgun (WGS) entry which is preliminary data.</text>
</comment>
<evidence type="ECO:0000256" key="1">
    <source>
        <dbReference type="ARBA" id="ARBA00022691"/>
    </source>
</evidence>
<dbReference type="PANTHER" id="PTHR43273:SF8">
    <property type="entry name" value="RADICAL SAM DOMAIN PROTEIN"/>
    <property type="match status" value="1"/>
</dbReference>
<dbReference type="SFLD" id="SFLDG01067">
    <property type="entry name" value="SPASM/twitch_domain_containing"/>
    <property type="match status" value="1"/>
</dbReference>
<dbReference type="PANTHER" id="PTHR43273">
    <property type="entry name" value="ANAEROBIC SULFATASE-MATURATING ENZYME HOMOLOG ASLB-RELATED"/>
    <property type="match status" value="1"/>
</dbReference>
<dbReference type="PROSITE" id="PS51918">
    <property type="entry name" value="RADICAL_SAM"/>
    <property type="match status" value="1"/>
</dbReference>
<dbReference type="GO" id="GO:0046872">
    <property type="term" value="F:metal ion binding"/>
    <property type="evidence" value="ECO:0007669"/>
    <property type="project" value="UniProtKB-KW"/>
</dbReference>
<evidence type="ECO:0000259" key="5">
    <source>
        <dbReference type="PROSITE" id="PS51918"/>
    </source>
</evidence>
<dbReference type="Proteomes" id="UP000467124">
    <property type="component" value="Unassembled WGS sequence"/>
</dbReference>
<reference evidence="6 7" key="1">
    <citation type="journal article" date="2019" name="Nat. Commun.">
        <title>The antimicrobial potential of Streptomyces from insect microbiomes.</title>
        <authorList>
            <person name="Chevrette M.G."/>
            <person name="Carlson C.M."/>
            <person name="Ortega H.E."/>
            <person name="Thomas C."/>
            <person name="Ananiev G.E."/>
            <person name="Barns K.J."/>
            <person name="Book A.J."/>
            <person name="Cagnazzo J."/>
            <person name="Carlos C."/>
            <person name="Flanigan W."/>
            <person name="Grubbs K.J."/>
            <person name="Horn H.A."/>
            <person name="Hoffmann F.M."/>
            <person name="Klassen J.L."/>
            <person name="Knack J.J."/>
            <person name="Lewin G.R."/>
            <person name="McDonald B.R."/>
            <person name="Muller L."/>
            <person name="Melo W.G.P."/>
            <person name="Pinto-Tomas A.A."/>
            <person name="Schmitz A."/>
            <person name="Wendt-Pienkowski E."/>
            <person name="Wildman S."/>
            <person name="Zhao M."/>
            <person name="Zhang F."/>
            <person name="Bugni T.S."/>
            <person name="Andes D.R."/>
            <person name="Pupo M.T."/>
            <person name="Currie C.R."/>
        </authorList>
    </citation>
    <scope>NUCLEOTIDE SEQUENCE [LARGE SCALE GENOMIC DNA]</scope>
    <source>
        <strain evidence="6 7">SID5840</strain>
    </source>
</reference>
<gene>
    <name evidence="6" type="ORF">GTW20_12485</name>
</gene>
<dbReference type="InterPro" id="IPR007197">
    <property type="entry name" value="rSAM"/>
</dbReference>
<evidence type="ECO:0000313" key="7">
    <source>
        <dbReference type="Proteomes" id="UP000467124"/>
    </source>
</evidence>
<sequence>MILQPTTLCNLNCSYCYLPVNERRTRTEMPIEVAQALAAGIDTQNTSEAVDVVWHGGEPLTTRREHFHDLVEAFEPLRREGRIRHCVQTNATLIDDAWCDFFTEYDFRVGVSVDGPAAANLSRVDWMNRPVFSRVERGISRLRTHRIDFTAICVVTAQTISHPDTLLDFFEDLGAKSIGFNIEELEGANDTRQNIDPAHVRRFWRAMFDRVANGSTLRVREADRLLGYLADVRAERKERWENALIDPIPTIGTNGDVVVLSPELLGVKDARYDDFVLGNVLTERLPAILARAPHTAYVREHLEGVRRCRRTCEFFTFCQGGQASNKYFETGSFATTETTYCRNAKQELVRALGEKMGV</sequence>
<dbReference type="InterPro" id="IPR013785">
    <property type="entry name" value="Aldolase_TIM"/>
</dbReference>
<dbReference type="Pfam" id="PF04055">
    <property type="entry name" value="Radical_SAM"/>
    <property type="match status" value="1"/>
</dbReference>
<dbReference type="AlphaFoldDB" id="A0A7K2ITF0"/>
<proteinExistence type="predicted"/>
<evidence type="ECO:0000256" key="3">
    <source>
        <dbReference type="ARBA" id="ARBA00023004"/>
    </source>
</evidence>
<keyword evidence="1" id="KW-0949">S-adenosyl-L-methionine</keyword>
<dbReference type="SFLD" id="SFLDG01072">
    <property type="entry name" value="dehydrogenase_like"/>
    <property type="match status" value="1"/>
</dbReference>
<keyword evidence="4" id="KW-0411">Iron-sulfur</keyword>
<feature type="domain" description="Radical SAM core" evidence="5">
    <location>
        <begin position="1"/>
        <end position="218"/>
    </location>
</feature>
<dbReference type="InterPro" id="IPR058240">
    <property type="entry name" value="rSAM_sf"/>
</dbReference>
<protein>
    <submittedName>
        <fullName evidence="6">Radical SAM protein</fullName>
    </submittedName>
</protein>
<dbReference type="GO" id="GO:0051536">
    <property type="term" value="F:iron-sulfur cluster binding"/>
    <property type="evidence" value="ECO:0007669"/>
    <property type="project" value="UniProtKB-KW"/>
</dbReference>
<dbReference type="Gene3D" id="3.20.20.70">
    <property type="entry name" value="Aldolase class I"/>
    <property type="match status" value="1"/>
</dbReference>